<accession>A0A0F9RFQ7</accession>
<comment type="caution">
    <text evidence="2">The sequence shown here is derived from an EMBL/GenBank/DDBJ whole genome shotgun (WGS) entry which is preliminary data.</text>
</comment>
<reference evidence="2" key="1">
    <citation type="journal article" date="2015" name="Nature">
        <title>Complex archaea that bridge the gap between prokaryotes and eukaryotes.</title>
        <authorList>
            <person name="Spang A."/>
            <person name="Saw J.H."/>
            <person name="Jorgensen S.L."/>
            <person name="Zaremba-Niedzwiedzka K."/>
            <person name="Martijn J."/>
            <person name="Lind A.E."/>
            <person name="van Eijk R."/>
            <person name="Schleper C."/>
            <person name="Guy L."/>
            <person name="Ettema T.J."/>
        </authorList>
    </citation>
    <scope>NUCLEOTIDE SEQUENCE</scope>
</reference>
<proteinExistence type="predicted"/>
<gene>
    <name evidence="2" type="ORF">LCGC14_0900380</name>
</gene>
<evidence type="ECO:0000256" key="1">
    <source>
        <dbReference type="SAM" id="MobiDB-lite"/>
    </source>
</evidence>
<dbReference type="EMBL" id="LAZR01002930">
    <property type="protein sequence ID" value="KKN23896.1"/>
    <property type="molecule type" value="Genomic_DNA"/>
</dbReference>
<dbReference type="AlphaFoldDB" id="A0A0F9RFQ7"/>
<protein>
    <submittedName>
        <fullName evidence="2">Uncharacterized protein</fullName>
    </submittedName>
</protein>
<evidence type="ECO:0000313" key="2">
    <source>
        <dbReference type="EMBL" id="KKN23896.1"/>
    </source>
</evidence>
<sequence>MLDPNTVRTAIILCMRAPLKGEEARDAAAALDALEETFKIMTAPPPTPEPEEIPDGDDARISK</sequence>
<feature type="region of interest" description="Disordered" evidence="1">
    <location>
        <begin position="41"/>
        <end position="63"/>
    </location>
</feature>
<organism evidence="2">
    <name type="scientific">marine sediment metagenome</name>
    <dbReference type="NCBI Taxonomy" id="412755"/>
    <lineage>
        <taxon>unclassified sequences</taxon>
        <taxon>metagenomes</taxon>
        <taxon>ecological metagenomes</taxon>
    </lineage>
</organism>
<name>A0A0F9RFQ7_9ZZZZ</name>